<dbReference type="RefSeq" id="WP_123364192.1">
    <property type="nucleotide sequence ID" value="NZ_MOBO01000001.1"/>
</dbReference>
<protein>
    <submittedName>
        <fullName evidence="1">Uncharacterized protein</fullName>
    </submittedName>
</protein>
<evidence type="ECO:0000313" key="2">
    <source>
        <dbReference type="Proteomes" id="UP000286351"/>
    </source>
</evidence>
<dbReference type="EMBL" id="MOBO01000001">
    <property type="protein sequence ID" value="RON42286.1"/>
    <property type="molecule type" value="Genomic_DNA"/>
</dbReference>
<reference evidence="1 2" key="1">
    <citation type="submission" date="2016-10" db="EMBL/GenBank/DDBJ databases">
        <title>Comparative genome analysis of multiple Pseudomonas spp. focuses on biocontrol and plant growth promoting traits.</title>
        <authorList>
            <person name="Tao X.-Y."/>
            <person name="Taylor C.G."/>
        </authorList>
    </citation>
    <scope>NUCLEOTIDE SEQUENCE [LARGE SCALE GENOMIC DNA]</scope>
    <source>
        <strain evidence="1 2">38D4</strain>
    </source>
</reference>
<name>A0A423JX62_9PSED</name>
<organism evidence="1 2">
    <name type="scientific">Pseudomonas brassicacearum</name>
    <dbReference type="NCBI Taxonomy" id="930166"/>
    <lineage>
        <taxon>Bacteria</taxon>
        <taxon>Pseudomonadati</taxon>
        <taxon>Pseudomonadota</taxon>
        <taxon>Gammaproteobacteria</taxon>
        <taxon>Pseudomonadales</taxon>
        <taxon>Pseudomonadaceae</taxon>
        <taxon>Pseudomonas</taxon>
    </lineage>
</organism>
<sequence>MAVFVGKDERESRIFHVARDFTCWRDREYNDQYPCQVSRQGENTVNLNLDIVSIVFASAVAEEIARCLYDAVLITVGNLAGFVPTPAARDSMFERKYHKRVSGDWSYTADGKFSCHGSESTVYFVELPTDTNDTTEQVGVYTVEDGGAELVFEFMCYSFSMLDAVWLANSLMEAAGGEPLDVLETTSVSSSSCVPLAVLKFMGLFER</sequence>
<proteinExistence type="predicted"/>
<comment type="caution">
    <text evidence="1">The sequence shown here is derived from an EMBL/GenBank/DDBJ whole genome shotgun (WGS) entry which is preliminary data.</text>
</comment>
<dbReference type="AlphaFoldDB" id="A0A423JX62"/>
<dbReference type="Proteomes" id="UP000286351">
    <property type="component" value="Unassembled WGS sequence"/>
</dbReference>
<accession>A0A423JX62</accession>
<evidence type="ECO:0000313" key="1">
    <source>
        <dbReference type="EMBL" id="RON42286.1"/>
    </source>
</evidence>
<gene>
    <name evidence="1" type="ORF">BK664_01480</name>
</gene>